<dbReference type="CDD" id="cd04182">
    <property type="entry name" value="GT_2_like_f"/>
    <property type="match status" value="1"/>
</dbReference>
<evidence type="ECO:0000256" key="1">
    <source>
        <dbReference type="ARBA" id="ARBA00022842"/>
    </source>
</evidence>
<name>A0A448TTA8_9PAST</name>
<dbReference type="Pfam" id="PF12804">
    <property type="entry name" value="NTP_transf_3"/>
    <property type="match status" value="1"/>
</dbReference>
<dbReference type="AlphaFoldDB" id="A0A448TTA8"/>
<sequence>MECIILSAGLSTRMNDWKQDLPYKGKTILDHAIQNALNTCQRIILVTGFRHDVLQQKYADNPNIITVYNPDFQQGMFSSIQCGVEYIKGDHFFITHGDMPCIDPSVFETLIQHPVEENTIVFPGNKKNTGHPVLLPKSVIPFIRLAPKRTSKMKSLLEMFCYHYLNLPESTGIFQDIDTPDDYFNLITQ</sequence>
<dbReference type="PANTHER" id="PTHR43777:SF1">
    <property type="entry name" value="MOLYBDENUM COFACTOR CYTIDYLYLTRANSFERASE"/>
    <property type="match status" value="1"/>
</dbReference>
<dbReference type="GO" id="GO:0016779">
    <property type="term" value="F:nucleotidyltransferase activity"/>
    <property type="evidence" value="ECO:0007669"/>
    <property type="project" value="UniProtKB-ARBA"/>
</dbReference>
<protein>
    <submittedName>
        <fullName evidence="3">Putative bifunctional molybdopterin-guanine dinucleotide biosynthesis protein MobA/MobB</fullName>
    </submittedName>
</protein>
<evidence type="ECO:0000313" key="4">
    <source>
        <dbReference type="Proteomes" id="UP000279799"/>
    </source>
</evidence>
<dbReference type="Gene3D" id="3.90.550.10">
    <property type="entry name" value="Spore Coat Polysaccharide Biosynthesis Protein SpsA, Chain A"/>
    <property type="match status" value="1"/>
</dbReference>
<dbReference type="RefSeq" id="WP_126598809.1">
    <property type="nucleotide sequence ID" value="NZ_LR134510.1"/>
</dbReference>
<dbReference type="KEGG" id="adp:NCTC12871_00571"/>
<keyword evidence="1" id="KW-0460">Magnesium</keyword>
<accession>A0A448TTA8</accession>
<evidence type="ECO:0000313" key="3">
    <source>
        <dbReference type="EMBL" id="VEJ09135.1"/>
    </source>
</evidence>
<dbReference type="PANTHER" id="PTHR43777">
    <property type="entry name" value="MOLYBDENUM COFACTOR CYTIDYLYLTRANSFERASE"/>
    <property type="match status" value="1"/>
</dbReference>
<dbReference type="EMBL" id="LR134510">
    <property type="protein sequence ID" value="VEJ09135.1"/>
    <property type="molecule type" value="Genomic_DNA"/>
</dbReference>
<keyword evidence="4" id="KW-1185">Reference proteome</keyword>
<dbReference type="OrthoDB" id="5298023at2"/>
<dbReference type="InterPro" id="IPR029044">
    <property type="entry name" value="Nucleotide-diphossugar_trans"/>
</dbReference>
<dbReference type="SUPFAM" id="SSF53448">
    <property type="entry name" value="Nucleotide-diphospho-sugar transferases"/>
    <property type="match status" value="1"/>
</dbReference>
<gene>
    <name evidence="3" type="ORF">NCTC12871_00571</name>
</gene>
<proteinExistence type="predicted"/>
<dbReference type="Proteomes" id="UP000279799">
    <property type="component" value="Chromosome"/>
</dbReference>
<evidence type="ECO:0000259" key="2">
    <source>
        <dbReference type="Pfam" id="PF12804"/>
    </source>
</evidence>
<organism evidence="3 4">
    <name type="scientific">Actinobacillus delphinicola</name>
    <dbReference type="NCBI Taxonomy" id="51161"/>
    <lineage>
        <taxon>Bacteria</taxon>
        <taxon>Pseudomonadati</taxon>
        <taxon>Pseudomonadota</taxon>
        <taxon>Gammaproteobacteria</taxon>
        <taxon>Pasteurellales</taxon>
        <taxon>Pasteurellaceae</taxon>
        <taxon>Actinobacillus</taxon>
    </lineage>
</organism>
<reference evidence="3 4" key="1">
    <citation type="submission" date="2018-12" db="EMBL/GenBank/DDBJ databases">
        <authorList>
            <consortium name="Pathogen Informatics"/>
        </authorList>
    </citation>
    <scope>NUCLEOTIDE SEQUENCE [LARGE SCALE GENOMIC DNA]</scope>
    <source>
        <strain evidence="3 4">NCTC12871</strain>
    </source>
</reference>
<feature type="domain" description="MobA-like NTP transferase" evidence="2">
    <location>
        <begin position="3"/>
        <end position="158"/>
    </location>
</feature>
<dbReference type="InterPro" id="IPR025877">
    <property type="entry name" value="MobA-like_NTP_Trfase"/>
</dbReference>